<dbReference type="AlphaFoldDB" id="A0A7V3J9N8"/>
<proteinExistence type="inferred from homology"/>
<dbReference type="SMART" id="SM00465">
    <property type="entry name" value="GIYc"/>
    <property type="match status" value="1"/>
</dbReference>
<protein>
    <submittedName>
        <fullName evidence="3">GIY-YIG nuclease family protein</fullName>
    </submittedName>
</protein>
<dbReference type="InterPro" id="IPR035901">
    <property type="entry name" value="GIY-YIG_endonuc_sf"/>
</dbReference>
<sequence length="84" mass="10139">MFYTYILKSKVDNKLYVGWTDNLKDRLIKHQKGQVSSTKLRRPFELIYYEACLNREDAIKREKSLKTGFGRAYIKRRLKSYLSR</sequence>
<dbReference type="PROSITE" id="PS50164">
    <property type="entry name" value="GIY_YIG"/>
    <property type="match status" value="1"/>
</dbReference>
<comment type="similarity">
    <text evidence="1">Belongs to the UPF0213 family.</text>
</comment>
<name>A0A7V3J9N8_UNCC3</name>
<accession>A0A7V3J9N8</accession>
<dbReference type="SUPFAM" id="SSF82771">
    <property type="entry name" value="GIY-YIG endonuclease"/>
    <property type="match status" value="1"/>
</dbReference>
<feature type="domain" description="GIY-YIG" evidence="2">
    <location>
        <begin position="1"/>
        <end position="75"/>
    </location>
</feature>
<dbReference type="InterPro" id="IPR000305">
    <property type="entry name" value="GIY-YIG_endonuc"/>
</dbReference>
<evidence type="ECO:0000256" key="1">
    <source>
        <dbReference type="ARBA" id="ARBA00007435"/>
    </source>
</evidence>
<evidence type="ECO:0000313" key="3">
    <source>
        <dbReference type="EMBL" id="HFZ08900.1"/>
    </source>
</evidence>
<dbReference type="PANTHER" id="PTHR34477:SF1">
    <property type="entry name" value="UPF0213 PROTEIN YHBQ"/>
    <property type="match status" value="1"/>
</dbReference>
<comment type="caution">
    <text evidence="3">The sequence shown here is derived from an EMBL/GenBank/DDBJ whole genome shotgun (WGS) entry which is preliminary data.</text>
</comment>
<dbReference type="InterPro" id="IPR050190">
    <property type="entry name" value="UPF0213_domain"/>
</dbReference>
<dbReference type="CDD" id="cd10449">
    <property type="entry name" value="GIY-YIG_SLX1_like"/>
    <property type="match status" value="1"/>
</dbReference>
<organism evidence="3">
    <name type="scientific">candidate division CPR3 bacterium</name>
    <dbReference type="NCBI Taxonomy" id="2268181"/>
    <lineage>
        <taxon>Bacteria</taxon>
        <taxon>Bacteria division CPR3</taxon>
    </lineage>
</organism>
<gene>
    <name evidence="3" type="ORF">ENV41_02060</name>
</gene>
<dbReference type="PANTHER" id="PTHR34477">
    <property type="entry name" value="UPF0213 PROTEIN YHBQ"/>
    <property type="match status" value="1"/>
</dbReference>
<dbReference type="EMBL" id="DTGG01000069">
    <property type="protein sequence ID" value="HFZ08900.1"/>
    <property type="molecule type" value="Genomic_DNA"/>
</dbReference>
<dbReference type="Gene3D" id="3.40.1440.10">
    <property type="entry name" value="GIY-YIG endonuclease"/>
    <property type="match status" value="1"/>
</dbReference>
<evidence type="ECO:0000259" key="2">
    <source>
        <dbReference type="PROSITE" id="PS50164"/>
    </source>
</evidence>
<dbReference type="Pfam" id="PF01541">
    <property type="entry name" value="GIY-YIG"/>
    <property type="match status" value="1"/>
</dbReference>
<reference evidence="3" key="1">
    <citation type="journal article" date="2020" name="mSystems">
        <title>Genome- and Community-Level Interaction Insights into Carbon Utilization and Element Cycling Functions of Hydrothermarchaeota in Hydrothermal Sediment.</title>
        <authorList>
            <person name="Zhou Z."/>
            <person name="Liu Y."/>
            <person name="Xu W."/>
            <person name="Pan J."/>
            <person name="Luo Z.H."/>
            <person name="Li M."/>
        </authorList>
    </citation>
    <scope>NUCLEOTIDE SEQUENCE [LARGE SCALE GENOMIC DNA]</scope>
    <source>
        <strain evidence="3">SpSt-757</strain>
    </source>
</reference>